<gene>
    <name evidence="1" type="ORF">BA724_17660</name>
</gene>
<name>A0A1E7DQV6_9BACI</name>
<dbReference type="AlphaFoldDB" id="A0A1E7DQV6"/>
<proteinExistence type="predicted"/>
<dbReference type="Proteomes" id="UP000095658">
    <property type="component" value="Unassembled WGS sequence"/>
</dbReference>
<dbReference type="EMBL" id="MAMP01000018">
    <property type="protein sequence ID" value="OES45429.1"/>
    <property type="molecule type" value="Genomic_DNA"/>
</dbReference>
<dbReference type="RefSeq" id="WP_069937934.1">
    <property type="nucleotide sequence ID" value="NZ_MAMP01000018.1"/>
</dbReference>
<protein>
    <submittedName>
        <fullName evidence="1">Uncharacterized protein</fullName>
    </submittedName>
</protein>
<sequence length="69" mass="7741">MSEIHKVISNVDKMKEVGVNFAEVGNAFGDAIRKQPEKALAIGGVLVGLYILKNKKIKFKYKDIEFETE</sequence>
<comment type="caution">
    <text evidence="1">The sequence shown here is derived from an EMBL/GenBank/DDBJ whole genome shotgun (WGS) entry which is preliminary data.</text>
</comment>
<reference evidence="1 2" key="1">
    <citation type="submission" date="2016-06" db="EMBL/GenBank/DDBJ databases">
        <title>Domibacillus iocasae genome sequencing.</title>
        <authorList>
            <person name="Verma A."/>
            <person name="Pal Y."/>
            <person name="Ojha A.K."/>
            <person name="Krishnamurthi S."/>
        </authorList>
    </citation>
    <scope>NUCLEOTIDE SEQUENCE [LARGE SCALE GENOMIC DNA]</scope>
    <source>
        <strain evidence="1 2">DSM 29979</strain>
    </source>
</reference>
<dbReference type="OrthoDB" id="9949983at2"/>
<keyword evidence="2" id="KW-1185">Reference proteome</keyword>
<organism evidence="1 2">
    <name type="scientific">Domibacillus iocasae</name>
    <dbReference type="NCBI Taxonomy" id="1714016"/>
    <lineage>
        <taxon>Bacteria</taxon>
        <taxon>Bacillati</taxon>
        <taxon>Bacillota</taxon>
        <taxon>Bacilli</taxon>
        <taxon>Bacillales</taxon>
        <taxon>Bacillaceae</taxon>
        <taxon>Domibacillus</taxon>
    </lineage>
</organism>
<evidence type="ECO:0000313" key="2">
    <source>
        <dbReference type="Proteomes" id="UP000095658"/>
    </source>
</evidence>
<evidence type="ECO:0000313" key="1">
    <source>
        <dbReference type="EMBL" id="OES45429.1"/>
    </source>
</evidence>
<accession>A0A1E7DQV6</accession>